<protein>
    <submittedName>
        <fullName evidence="2">Uncharacterized protein</fullName>
    </submittedName>
</protein>
<dbReference type="EMBL" id="KV005168">
    <property type="protein sequence ID" value="KZV34186.1"/>
    <property type="molecule type" value="Genomic_DNA"/>
</dbReference>
<dbReference type="Proteomes" id="UP000250235">
    <property type="component" value="Unassembled WGS sequence"/>
</dbReference>
<proteinExistence type="predicted"/>
<evidence type="ECO:0000313" key="2">
    <source>
        <dbReference type="EMBL" id="KZV34186.1"/>
    </source>
</evidence>
<name>A0A2Z7BQI7_9LAMI</name>
<gene>
    <name evidence="2" type="ORF">F511_40617</name>
</gene>
<reference evidence="2 3" key="1">
    <citation type="journal article" date="2015" name="Proc. Natl. Acad. Sci. U.S.A.">
        <title>The resurrection genome of Boea hygrometrica: A blueprint for survival of dehydration.</title>
        <authorList>
            <person name="Xiao L."/>
            <person name="Yang G."/>
            <person name="Zhang L."/>
            <person name="Yang X."/>
            <person name="Zhao S."/>
            <person name="Ji Z."/>
            <person name="Zhou Q."/>
            <person name="Hu M."/>
            <person name="Wang Y."/>
            <person name="Chen M."/>
            <person name="Xu Y."/>
            <person name="Jin H."/>
            <person name="Xiao X."/>
            <person name="Hu G."/>
            <person name="Bao F."/>
            <person name="Hu Y."/>
            <person name="Wan P."/>
            <person name="Li L."/>
            <person name="Deng X."/>
            <person name="Kuang T."/>
            <person name="Xiang C."/>
            <person name="Zhu J.K."/>
            <person name="Oliver M.J."/>
            <person name="He Y."/>
        </authorList>
    </citation>
    <scope>NUCLEOTIDE SEQUENCE [LARGE SCALE GENOMIC DNA]</scope>
    <source>
        <strain evidence="3">cv. XS01</strain>
    </source>
</reference>
<organism evidence="2 3">
    <name type="scientific">Dorcoceras hygrometricum</name>
    <dbReference type="NCBI Taxonomy" id="472368"/>
    <lineage>
        <taxon>Eukaryota</taxon>
        <taxon>Viridiplantae</taxon>
        <taxon>Streptophyta</taxon>
        <taxon>Embryophyta</taxon>
        <taxon>Tracheophyta</taxon>
        <taxon>Spermatophyta</taxon>
        <taxon>Magnoliopsida</taxon>
        <taxon>eudicotyledons</taxon>
        <taxon>Gunneridae</taxon>
        <taxon>Pentapetalae</taxon>
        <taxon>asterids</taxon>
        <taxon>lamiids</taxon>
        <taxon>Lamiales</taxon>
        <taxon>Gesneriaceae</taxon>
        <taxon>Didymocarpoideae</taxon>
        <taxon>Trichosporeae</taxon>
        <taxon>Loxocarpinae</taxon>
        <taxon>Dorcoceras</taxon>
    </lineage>
</organism>
<feature type="region of interest" description="Disordered" evidence="1">
    <location>
        <begin position="144"/>
        <end position="175"/>
    </location>
</feature>
<feature type="region of interest" description="Disordered" evidence="1">
    <location>
        <begin position="1"/>
        <end position="36"/>
    </location>
</feature>
<sequence length="175" mass="19034">MSLDLEASQVGDAQTDPADDIQANPTRSKSSMKTHSRVELKVEELYSIKRVDLSYEVQGISPATRLIHTYMLYATGILNHLLGHSQLGYLLYQLYDLDNTTGNKQTKPQRDMGSNPSTESQQRYNMHSSIKSATDTVATVSVGHMGVTHSPPTRSSIPGASITPPAVAQPMNCGS</sequence>
<evidence type="ECO:0000313" key="3">
    <source>
        <dbReference type="Proteomes" id="UP000250235"/>
    </source>
</evidence>
<evidence type="ECO:0000256" key="1">
    <source>
        <dbReference type="SAM" id="MobiDB-lite"/>
    </source>
</evidence>
<feature type="region of interest" description="Disordered" evidence="1">
    <location>
        <begin position="102"/>
        <end position="125"/>
    </location>
</feature>
<accession>A0A2Z7BQI7</accession>
<dbReference type="AlphaFoldDB" id="A0A2Z7BQI7"/>
<keyword evidence="3" id="KW-1185">Reference proteome</keyword>